<reference evidence="1 2" key="1">
    <citation type="submission" date="2024-03" db="EMBL/GenBank/DDBJ databases">
        <title>Mouse gut bacterial collection (mGBC) of GemPharmatech.</title>
        <authorList>
            <person name="He Y."/>
            <person name="Dong L."/>
            <person name="Wu D."/>
            <person name="Gao X."/>
            <person name="Lin Z."/>
        </authorList>
    </citation>
    <scope>NUCLEOTIDE SEQUENCE [LARGE SCALE GENOMIC DNA]</scope>
    <source>
        <strain evidence="1 2">20-218</strain>
    </source>
</reference>
<proteinExistence type="predicted"/>
<organism evidence="1 2">
    <name type="scientific">Lactococcus muris</name>
    <dbReference type="NCBI Taxonomy" id="2941330"/>
    <lineage>
        <taxon>Bacteria</taxon>
        <taxon>Bacillati</taxon>
        <taxon>Bacillota</taxon>
        <taxon>Bacilli</taxon>
        <taxon>Lactobacillales</taxon>
        <taxon>Streptococcaceae</taxon>
        <taxon>Lactococcus</taxon>
    </lineage>
</organism>
<dbReference type="RefSeq" id="WP_369918027.1">
    <property type="nucleotide sequence ID" value="NZ_JBCLSQ010000009.1"/>
</dbReference>
<gene>
    <name evidence="1" type="ORF">AALM99_04740</name>
</gene>
<dbReference type="EMBL" id="JBCLSQ010000009">
    <property type="protein sequence ID" value="MEY8537747.1"/>
    <property type="molecule type" value="Genomic_DNA"/>
</dbReference>
<sequence length="48" mass="5558">MKYVVKVPYMSAQGLHSYYTVSTREEAEYIAKQCLNAEIIEEAQDEEV</sequence>
<keyword evidence="2" id="KW-1185">Reference proteome</keyword>
<evidence type="ECO:0000313" key="1">
    <source>
        <dbReference type="EMBL" id="MEY8537747.1"/>
    </source>
</evidence>
<accession>A0ABV4DB17</accession>
<evidence type="ECO:0000313" key="2">
    <source>
        <dbReference type="Proteomes" id="UP001565242"/>
    </source>
</evidence>
<name>A0ABV4DB17_9LACT</name>
<evidence type="ECO:0008006" key="3">
    <source>
        <dbReference type="Google" id="ProtNLM"/>
    </source>
</evidence>
<comment type="caution">
    <text evidence="1">The sequence shown here is derived from an EMBL/GenBank/DDBJ whole genome shotgun (WGS) entry which is preliminary data.</text>
</comment>
<dbReference type="Proteomes" id="UP001565242">
    <property type="component" value="Unassembled WGS sequence"/>
</dbReference>
<protein>
    <recommendedName>
        <fullName evidence="3">Phage protein</fullName>
    </recommendedName>
</protein>